<dbReference type="SUPFAM" id="SSF56784">
    <property type="entry name" value="HAD-like"/>
    <property type="match status" value="1"/>
</dbReference>
<dbReference type="EMBL" id="BRYA01000677">
    <property type="protein sequence ID" value="GMI29079.1"/>
    <property type="molecule type" value="Genomic_DNA"/>
</dbReference>
<dbReference type="OrthoDB" id="4567at2759"/>
<feature type="region of interest" description="Disordered" evidence="1">
    <location>
        <begin position="41"/>
        <end position="66"/>
    </location>
</feature>
<organism evidence="3 4">
    <name type="scientific">Triparma columacea</name>
    <dbReference type="NCBI Taxonomy" id="722753"/>
    <lineage>
        <taxon>Eukaryota</taxon>
        <taxon>Sar</taxon>
        <taxon>Stramenopiles</taxon>
        <taxon>Ochrophyta</taxon>
        <taxon>Bolidophyceae</taxon>
        <taxon>Parmales</taxon>
        <taxon>Triparmaceae</taxon>
        <taxon>Triparma</taxon>
    </lineage>
</organism>
<reference evidence="4" key="1">
    <citation type="journal article" date="2023" name="Commun. Biol.">
        <title>Genome analysis of Parmales, the sister group of diatoms, reveals the evolutionary specialization of diatoms from phago-mixotrophs to photoautotrophs.</title>
        <authorList>
            <person name="Ban H."/>
            <person name="Sato S."/>
            <person name="Yoshikawa S."/>
            <person name="Yamada K."/>
            <person name="Nakamura Y."/>
            <person name="Ichinomiya M."/>
            <person name="Sato N."/>
            <person name="Blanc-Mathieu R."/>
            <person name="Endo H."/>
            <person name="Kuwata A."/>
            <person name="Ogata H."/>
        </authorList>
    </citation>
    <scope>NUCLEOTIDE SEQUENCE [LARGE SCALE GENOMIC DNA]</scope>
</reference>
<sequence length="797" mass="87064">MAHVMTERSRSLSKGETEAAYTASMTGDCLDVILVLPKIETSPSSDKSSVSSSVPPSVAAPSVAPSADYEISSSDWIVSLRREGRMVRTTKRVVTATKSFVKGMGRTMSLSGMSPRRQSTIAKMGGGGGETTGDEARRTGVIKSTFDEDGEDDDNAESSDDDEDNDDVGSSDDEDFFDDVEIRGSEGERARKRDSLIKMARSFKSKLRSMSGPLGGGGKKRKKKKKKKGIDEKSGKYVKDPFALPDIESDSPSKTTNIKHNFIGSDSYTVNVYVNNKHCPELVMRLPQGSHEPRFVDGNSTKPRGSLLWDLYKRGVLKEGANDVKYENNYLKKGRTKTRFASGSIFLWSTSDLLVVSDIDGTITKSDVVGLLDSIAVESYGHTHSGVCRFFNEIERRENVRFVYLTSRPISLMGYTRKYLNSLSQDSHRLPEGATLCHTGSVKDVLVTELIKKDPDKFKADVLRRQVILPFAAAGKSHDDKLFAAGFGNKLTDMRAYSEVGIALRDIYIINKSSNLLQESERAGLEVEAFEAVSKSTGMRNKMRRNSILARLPSDVRSSLGEDEDKETGEEGRAGEGSELVRSVRNSLGELNKIEAEAVQALAEGGLPPSPSKLGSLSPKAVIRKVGKSFGLLGKDSKGPPESRTMERAGSMDEDNRSTAGSRASIESNDSRGGSFGIGVEVAGSAGKPGSFPREGRSGMRASMRSMGRRGSISDKMNEVRAKMKEVAMNSYGDERLLEKICNSIHEYKMREGHGEGLAKDIAKDPIIFKMDDEVEKMEIEEGEGVKMEAGKEAYEN</sequence>
<dbReference type="PANTHER" id="PTHR12181:SF12">
    <property type="entry name" value="PHOSPHATIDATE PHOSPHATASE"/>
    <property type="match status" value="1"/>
</dbReference>
<dbReference type="Proteomes" id="UP001165065">
    <property type="component" value="Unassembled WGS sequence"/>
</dbReference>
<feature type="region of interest" description="Disordered" evidence="1">
    <location>
        <begin position="631"/>
        <end position="711"/>
    </location>
</feature>
<dbReference type="Pfam" id="PF08235">
    <property type="entry name" value="LNS2"/>
    <property type="match status" value="1"/>
</dbReference>
<dbReference type="InterPro" id="IPR013209">
    <property type="entry name" value="LNS2"/>
</dbReference>
<evidence type="ECO:0000313" key="3">
    <source>
        <dbReference type="EMBL" id="GMI29079.1"/>
    </source>
</evidence>
<dbReference type="AlphaFoldDB" id="A0A9W7L3I0"/>
<feature type="compositionally biased region" description="Polar residues" evidence="1">
    <location>
        <begin position="108"/>
        <end position="121"/>
    </location>
</feature>
<evidence type="ECO:0000313" key="4">
    <source>
        <dbReference type="Proteomes" id="UP001165065"/>
    </source>
</evidence>
<dbReference type="SMART" id="SM00775">
    <property type="entry name" value="LNS2"/>
    <property type="match status" value="1"/>
</dbReference>
<comment type="caution">
    <text evidence="3">The sequence shown here is derived from an EMBL/GenBank/DDBJ whole genome shotgun (WGS) entry which is preliminary data.</text>
</comment>
<feature type="compositionally biased region" description="Basic residues" evidence="1">
    <location>
        <begin position="218"/>
        <end position="228"/>
    </location>
</feature>
<evidence type="ECO:0000259" key="2">
    <source>
        <dbReference type="SMART" id="SM00775"/>
    </source>
</evidence>
<proteinExistence type="predicted"/>
<gene>
    <name evidence="3" type="ORF">TrCOL_g7488</name>
</gene>
<feature type="compositionally biased region" description="Basic and acidic residues" evidence="1">
    <location>
        <begin position="635"/>
        <end position="657"/>
    </location>
</feature>
<dbReference type="GO" id="GO:0008195">
    <property type="term" value="F:phosphatidate phosphatase activity"/>
    <property type="evidence" value="ECO:0007669"/>
    <property type="project" value="TreeGrafter"/>
</dbReference>
<feature type="compositionally biased region" description="Basic and acidic residues" evidence="1">
    <location>
        <begin position="180"/>
        <end position="196"/>
    </location>
</feature>
<feature type="domain" description="LNS2/PITP" evidence="2">
    <location>
        <begin position="354"/>
        <end position="519"/>
    </location>
</feature>
<dbReference type="InterPro" id="IPR036412">
    <property type="entry name" value="HAD-like_sf"/>
</dbReference>
<feature type="region of interest" description="Disordered" evidence="1">
    <location>
        <begin position="106"/>
        <end position="235"/>
    </location>
</feature>
<feature type="compositionally biased region" description="Polar residues" evidence="1">
    <location>
        <begin position="658"/>
        <end position="672"/>
    </location>
</feature>
<protein>
    <recommendedName>
        <fullName evidence="2">LNS2/PITP domain-containing protein</fullName>
    </recommendedName>
</protein>
<dbReference type="PANTHER" id="PTHR12181">
    <property type="entry name" value="LIPIN"/>
    <property type="match status" value="1"/>
</dbReference>
<dbReference type="InterPro" id="IPR031315">
    <property type="entry name" value="LNS2/PITP"/>
</dbReference>
<feature type="region of interest" description="Disordered" evidence="1">
    <location>
        <begin position="553"/>
        <end position="580"/>
    </location>
</feature>
<evidence type="ECO:0000256" key="1">
    <source>
        <dbReference type="SAM" id="MobiDB-lite"/>
    </source>
</evidence>
<keyword evidence="4" id="KW-1185">Reference proteome</keyword>
<feature type="compositionally biased region" description="Acidic residues" evidence="1">
    <location>
        <begin position="147"/>
        <end position="179"/>
    </location>
</feature>
<accession>A0A9W7L3I0</accession>
<dbReference type="InterPro" id="IPR026058">
    <property type="entry name" value="LIPIN"/>
</dbReference>
<feature type="compositionally biased region" description="Low complexity" evidence="1">
    <location>
        <begin position="42"/>
        <end position="66"/>
    </location>
</feature>
<feature type="compositionally biased region" description="Low complexity" evidence="1">
    <location>
        <begin position="699"/>
        <end position="711"/>
    </location>
</feature>
<name>A0A9W7L3I0_9STRA</name>